<proteinExistence type="predicted"/>
<accession>A0A1B1MQR0</accession>
<evidence type="ECO:0000313" key="2">
    <source>
        <dbReference type="EMBL" id="ANS70916.1"/>
    </source>
</evidence>
<organism evidence="2">
    <name type="scientific">Lymantria dispar multicapsid nuclear polyhedrosis virus</name>
    <name type="common">LdMNPV</name>
    <dbReference type="NCBI Taxonomy" id="10449"/>
    <lineage>
        <taxon>Viruses</taxon>
        <taxon>Viruses incertae sedis</taxon>
        <taxon>Naldaviricetes</taxon>
        <taxon>Lefavirales</taxon>
        <taxon>Baculoviridae</taxon>
        <taxon>Alphabaculovirus</taxon>
        <taxon>Alphabaculovirus lydisparis</taxon>
    </lineage>
</organism>
<reference evidence="2" key="1">
    <citation type="journal article" date="2016" name="J. Invertebr. Pathol.">
        <title>An alphabaculovirus isolated from dead Lymantria dispar larvae shows high genetic similarity to baculovirus previously isolated from Lymantria monacha - An example of adaptation to a new host.</title>
        <authorList>
            <person name="Rabalski L."/>
            <person name="Krejmer-Rabalska M."/>
            <person name="Skrzecz I."/>
            <person name="Wasag B."/>
            <person name="Szewczyk B."/>
        </authorList>
    </citation>
    <scope>NUCLEOTIDE SEQUENCE</scope>
    <source>
        <strain evidence="2">BNP</strain>
    </source>
</reference>
<feature type="compositionally biased region" description="Acidic residues" evidence="1">
    <location>
        <begin position="107"/>
        <end position="117"/>
    </location>
</feature>
<feature type="region of interest" description="Disordered" evidence="1">
    <location>
        <begin position="1"/>
        <end position="23"/>
    </location>
</feature>
<protein>
    <submittedName>
        <fullName evidence="2">Late expression factor-6</fullName>
    </submittedName>
</protein>
<organismHost>
    <name type="scientific">Lepidoptera</name>
    <name type="common">moths &amp; butterflies</name>
    <dbReference type="NCBI Taxonomy" id="7088"/>
</organismHost>
<feature type="region of interest" description="Disordered" evidence="1">
    <location>
        <begin position="104"/>
        <end position="128"/>
    </location>
</feature>
<dbReference type="EMBL" id="KU377538">
    <property type="protein sequence ID" value="ANS70916.1"/>
    <property type="molecule type" value="Genomic_DNA"/>
</dbReference>
<evidence type="ECO:0000256" key="1">
    <source>
        <dbReference type="SAM" id="MobiDB-lite"/>
    </source>
</evidence>
<sequence>MRQQLGRHRSHHHHHHDYRRRRRHNNYVVNINGSRFQKQFARSFLSYVCGGSGDDIDRHVRWDRCTRKRLTIASKKIVSALLALHRRVYWPDGTLFKCSLRSRHENGDDDDVGDDDKNDNYHRIKRSRSTPLLTAKRSSMQKNFVETTLKTDENEDTVAVDEEALLQQFIDVDICDDDDDENNKDDDDDNDIINDFNNFSIKTNGNAVDQ</sequence>
<name>A0A1B1MQR0_NPVLD</name>